<dbReference type="EMBL" id="PXYG01000001">
    <property type="protein sequence ID" value="PSJ47330.1"/>
    <property type="molecule type" value="Genomic_DNA"/>
</dbReference>
<dbReference type="Pfam" id="PF00496">
    <property type="entry name" value="SBP_bac_5"/>
    <property type="match status" value="1"/>
</dbReference>
<name>A0A2P7RAX9_9GAMM</name>
<dbReference type="Gene3D" id="3.10.105.10">
    <property type="entry name" value="Dipeptide-binding Protein, Domain 3"/>
    <property type="match status" value="1"/>
</dbReference>
<evidence type="ECO:0000259" key="1">
    <source>
        <dbReference type="Pfam" id="PF00496"/>
    </source>
</evidence>
<dbReference type="SUPFAM" id="SSF53850">
    <property type="entry name" value="Periplasmic binding protein-like II"/>
    <property type="match status" value="1"/>
</dbReference>
<dbReference type="PROSITE" id="PS51257">
    <property type="entry name" value="PROKAR_LIPOPROTEIN"/>
    <property type="match status" value="1"/>
</dbReference>
<protein>
    <submittedName>
        <fullName evidence="2">ABC transporter substrate-binding protein</fullName>
    </submittedName>
</protein>
<evidence type="ECO:0000313" key="3">
    <source>
        <dbReference type="Proteomes" id="UP000240243"/>
    </source>
</evidence>
<dbReference type="Gene3D" id="3.90.76.10">
    <property type="entry name" value="Dipeptide-binding Protein, Domain 1"/>
    <property type="match status" value="1"/>
</dbReference>
<dbReference type="InterPro" id="IPR030678">
    <property type="entry name" value="Peptide/Ni-bd"/>
</dbReference>
<organism evidence="2 3">
    <name type="scientific">Zobellella endophytica</name>
    <dbReference type="NCBI Taxonomy" id="2116700"/>
    <lineage>
        <taxon>Bacteria</taxon>
        <taxon>Pseudomonadati</taxon>
        <taxon>Pseudomonadota</taxon>
        <taxon>Gammaproteobacteria</taxon>
        <taxon>Aeromonadales</taxon>
        <taxon>Aeromonadaceae</taxon>
        <taxon>Zobellella</taxon>
    </lineage>
</organism>
<keyword evidence="3" id="KW-1185">Reference proteome</keyword>
<accession>A0A2P7RAX9</accession>
<dbReference type="Gene3D" id="3.40.190.10">
    <property type="entry name" value="Periplasmic binding protein-like II"/>
    <property type="match status" value="1"/>
</dbReference>
<reference evidence="2 3" key="1">
    <citation type="submission" date="2018-03" db="EMBL/GenBank/DDBJ databases">
        <title>The draft genome of Zobellella sp. 59N8.</title>
        <authorList>
            <person name="Liu L."/>
            <person name="Li L."/>
            <person name="Zhang X."/>
            <person name="Liang L."/>
            <person name="Wang T."/>
        </authorList>
    </citation>
    <scope>NUCLEOTIDE SEQUENCE [LARGE SCALE GENOMIC DNA]</scope>
    <source>
        <strain evidence="2 3">59N8</strain>
    </source>
</reference>
<sequence>MRLWLCYLLPAMLLAGCDSGTRQLARESLLYCVEGAPLTFNPQLVTSTVTLDATAHQLYDRLLDLDPNNQQPVPALAINWQRSEDGLRYRFTLRPGVSFHHTDWFSPGRPLTAEDVVFTFKRLTDPDHPYHPVSGGRYPFFDSIGWAELIREVRAFGDNEVEFILSRPDASFLANLATDYAVILSAEYGRQLLDQGSPQLLDQQPVGTGPFKLAQYRTDEFIRYHRHPEYWRGSARLNQLIFDITPKSSKRLAKLLTGECDVMAYPGASQLSVITRHSGLELAQATGMSVSVLALNTEKPPFNDIRVRKAIGLALSREDILHAVYFDIGSLAESLLPPVSWGYHPNLLAPLPDIDRARWLLEQAGVAEGFAMTLLVPAGASTFNPDGLKTGQLIQRQLSELGIRVRLLSLEEQVLRRDLREGGQDAVLTGWSADTPDPDHLLRNLLGCQAVATGTNTSRWCHPLFERQLEQALAAPSLAERIRHYHLAQELAYQDLPLIPLIHSLKLQAYRSQVKGLRLPPFGGVAFHQAYKE</sequence>
<evidence type="ECO:0000313" key="2">
    <source>
        <dbReference type="EMBL" id="PSJ47330.1"/>
    </source>
</evidence>
<dbReference type="AlphaFoldDB" id="A0A2P7RAX9"/>
<dbReference type="CDD" id="cd08493">
    <property type="entry name" value="PBP2_DppA_like"/>
    <property type="match status" value="1"/>
</dbReference>
<dbReference type="OrthoDB" id="9801912at2"/>
<dbReference type="GO" id="GO:1904680">
    <property type="term" value="F:peptide transmembrane transporter activity"/>
    <property type="evidence" value="ECO:0007669"/>
    <property type="project" value="TreeGrafter"/>
</dbReference>
<comment type="caution">
    <text evidence="2">The sequence shown here is derived from an EMBL/GenBank/DDBJ whole genome shotgun (WGS) entry which is preliminary data.</text>
</comment>
<dbReference type="PANTHER" id="PTHR30290:SF28">
    <property type="entry name" value="ABC TRANSPORTER PERIPLASMIC-BINDING PROTEIN SAPA-RELATED"/>
    <property type="match status" value="1"/>
</dbReference>
<dbReference type="GO" id="GO:0043190">
    <property type="term" value="C:ATP-binding cassette (ABC) transporter complex"/>
    <property type="evidence" value="ECO:0007669"/>
    <property type="project" value="InterPro"/>
</dbReference>
<dbReference type="PANTHER" id="PTHR30290">
    <property type="entry name" value="PERIPLASMIC BINDING COMPONENT OF ABC TRANSPORTER"/>
    <property type="match status" value="1"/>
</dbReference>
<dbReference type="Proteomes" id="UP000240243">
    <property type="component" value="Unassembled WGS sequence"/>
</dbReference>
<dbReference type="GO" id="GO:0015833">
    <property type="term" value="P:peptide transport"/>
    <property type="evidence" value="ECO:0007669"/>
    <property type="project" value="TreeGrafter"/>
</dbReference>
<dbReference type="PIRSF" id="PIRSF002741">
    <property type="entry name" value="MppA"/>
    <property type="match status" value="1"/>
</dbReference>
<dbReference type="InterPro" id="IPR000914">
    <property type="entry name" value="SBP_5_dom"/>
</dbReference>
<feature type="domain" description="Solute-binding protein family 5" evidence="1">
    <location>
        <begin position="71"/>
        <end position="450"/>
    </location>
</feature>
<dbReference type="InterPro" id="IPR039424">
    <property type="entry name" value="SBP_5"/>
</dbReference>
<proteinExistence type="predicted"/>
<dbReference type="RefSeq" id="WP_106727748.1">
    <property type="nucleotide sequence ID" value="NZ_PXYG01000001.1"/>
</dbReference>
<dbReference type="GO" id="GO:0030288">
    <property type="term" value="C:outer membrane-bounded periplasmic space"/>
    <property type="evidence" value="ECO:0007669"/>
    <property type="project" value="UniProtKB-ARBA"/>
</dbReference>
<gene>
    <name evidence="2" type="ORF">C7H85_00370</name>
</gene>